<gene>
    <name evidence="1" type="ORF">GLYMA_07G222000</name>
</gene>
<dbReference type="PaxDb" id="3847-GLYMA07G34765.1"/>
<accession>K7L367</accession>
<reference evidence="2" key="2">
    <citation type="submission" date="2018-02" db="UniProtKB">
        <authorList>
            <consortium name="EnsemblPlants"/>
        </authorList>
    </citation>
    <scope>IDENTIFICATION</scope>
    <source>
        <strain evidence="2">Williams 82</strain>
    </source>
</reference>
<reference evidence="1 2" key="1">
    <citation type="journal article" date="2010" name="Nature">
        <title>Genome sequence of the palaeopolyploid soybean.</title>
        <authorList>
            <person name="Schmutz J."/>
            <person name="Cannon S.B."/>
            <person name="Schlueter J."/>
            <person name="Ma J."/>
            <person name="Mitros T."/>
            <person name="Nelson W."/>
            <person name="Hyten D.L."/>
            <person name="Song Q."/>
            <person name="Thelen J.J."/>
            <person name="Cheng J."/>
            <person name="Xu D."/>
            <person name="Hellsten U."/>
            <person name="May G.D."/>
            <person name="Yu Y."/>
            <person name="Sakurai T."/>
            <person name="Umezawa T."/>
            <person name="Bhattacharyya M.K."/>
            <person name="Sandhu D."/>
            <person name="Valliyodan B."/>
            <person name="Lindquist E."/>
            <person name="Peto M."/>
            <person name="Grant D."/>
            <person name="Shu S."/>
            <person name="Goodstein D."/>
            <person name="Barry K."/>
            <person name="Futrell-Griggs M."/>
            <person name="Abernathy B."/>
            <person name="Du J."/>
            <person name="Tian Z."/>
            <person name="Zhu L."/>
            <person name="Gill N."/>
            <person name="Joshi T."/>
            <person name="Libault M."/>
            <person name="Sethuraman A."/>
            <person name="Zhang X.-C."/>
            <person name="Shinozaki K."/>
            <person name="Nguyen H.T."/>
            <person name="Wing R.A."/>
            <person name="Cregan P."/>
            <person name="Specht J."/>
            <person name="Grimwood J."/>
            <person name="Rokhsar D."/>
            <person name="Stacey G."/>
            <person name="Shoemaker R.C."/>
            <person name="Jackson S.A."/>
        </authorList>
    </citation>
    <scope>NUCLEOTIDE SEQUENCE [LARGE SCALE GENOMIC DNA]</scope>
    <source>
        <strain evidence="2">cv. Williams 82</strain>
        <tissue evidence="1">Callus</tissue>
    </source>
</reference>
<dbReference type="EnsemblPlants" id="KRH50431">
    <property type="protein sequence ID" value="KRH50431"/>
    <property type="gene ID" value="GLYMA_07G222000"/>
</dbReference>
<dbReference type="HOGENOM" id="CLU_2836322_0_0_1"/>
<evidence type="ECO:0000313" key="3">
    <source>
        <dbReference type="Proteomes" id="UP000008827"/>
    </source>
</evidence>
<sequence>MIWSSCSFNHSITNRLVSQLMNSGTVQLQSQFQFQYTPRSLASSGSPWSSSMVRWTSTFLYSFFYG</sequence>
<evidence type="ECO:0000313" key="2">
    <source>
        <dbReference type="EnsemblPlants" id="KRH50431"/>
    </source>
</evidence>
<proteinExistence type="predicted"/>
<dbReference type="Proteomes" id="UP000008827">
    <property type="component" value="Chromosome 7"/>
</dbReference>
<dbReference type="InParanoid" id="K7L367"/>
<name>K7L367_SOYBN</name>
<dbReference type="Gramene" id="KRH50431">
    <property type="protein sequence ID" value="KRH50431"/>
    <property type="gene ID" value="GLYMA_07G222000"/>
</dbReference>
<organism evidence="1">
    <name type="scientific">Glycine max</name>
    <name type="common">Soybean</name>
    <name type="synonym">Glycine hispida</name>
    <dbReference type="NCBI Taxonomy" id="3847"/>
    <lineage>
        <taxon>Eukaryota</taxon>
        <taxon>Viridiplantae</taxon>
        <taxon>Streptophyta</taxon>
        <taxon>Embryophyta</taxon>
        <taxon>Tracheophyta</taxon>
        <taxon>Spermatophyta</taxon>
        <taxon>Magnoliopsida</taxon>
        <taxon>eudicotyledons</taxon>
        <taxon>Gunneridae</taxon>
        <taxon>Pentapetalae</taxon>
        <taxon>rosids</taxon>
        <taxon>fabids</taxon>
        <taxon>Fabales</taxon>
        <taxon>Fabaceae</taxon>
        <taxon>Papilionoideae</taxon>
        <taxon>50 kb inversion clade</taxon>
        <taxon>NPAAA clade</taxon>
        <taxon>indigoferoid/millettioid clade</taxon>
        <taxon>Phaseoleae</taxon>
        <taxon>Glycine</taxon>
        <taxon>Glycine subgen. Soja</taxon>
    </lineage>
</organism>
<keyword evidence="3" id="KW-1185">Reference proteome</keyword>
<reference evidence="1" key="3">
    <citation type="submission" date="2018-07" db="EMBL/GenBank/DDBJ databases">
        <title>WGS assembly of Glycine max.</title>
        <authorList>
            <person name="Schmutz J."/>
            <person name="Cannon S."/>
            <person name="Schlueter J."/>
            <person name="Ma J."/>
            <person name="Mitros T."/>
            <person name="Nelson W."/>
            <person name="Hyten D."/>
            <person name="Song Q."/>
            <person name="Thelen J."/>
            <person name="Cheng J."/>
            <person name="Xu D."/>
            <person name="Hellsten U."/>
            <person name="May G."/>
            <person name="Yu Y."/>
            <person name="Sakurai T."/>
            <person name="Umezawa T."/>
            <person name="Bhattacharyya M."/>
            <person name="Sandhu D."/>
            <person name="Valliyodan B."/>
            <person name="Lindquist E."/>
            <person name="Peto M."/>
            <person name="Grant D."/>
            <person name="Shu S."/>
            <person name="Goodstein D."/>
            <person name="Barry K."/>
            <person name="Futrell-Griggs M."/>
            <person name="Abernathy B."/>
            <person name="Du J."/>
            <person name="Tian Z."/>
            <person name="Zhu L."/>
            <person name="Gill N."/>
            <person name="Joshi T."/>
            <person name="Libault M."/>
            <person name="Sethuraman A."/>
            <person name="Zhang X."/>
            <person name="Shinozaki K."/>
            <person name="Nguyen H."/>
            <person name="Wing R."/>
            <person name="Cregan P."/>
            <person name="Specht J."/>
            <person name="Grimwood J."/>
            <person name="Rokhsar D."/>
            <person name="Stacey G."/>
            <person name="Shoemaker R."/>
            <person name="Jackson S."/>
        </authorList>
    </citation>
    <scope>NUCLEOTIDE SEQUENCE</scope>
    <source>
        <tissue evidence="1">Callus</tissue>
    </source>
</reference>
<protein>
    <submittedName>
        <fullName evidence="1 2">Uncharacterized protein</fullName>
    </submittedName>
</protein>
<evidence type="ECO:0000313" key="1">
    <source>
        <dbReference type="EMBL" id="KRH50431.1"/>
    </source>
</evidence>
<dbReference type="AlphaFoldDB" id="K7L367"/>
<dbReference type="EMBL" id="CM000840">
    <property type="protein sequence ID" value="KRH50431.1"/>
    <property type="molecule type" value="Genomic_DNA"/>
</dbReference>